<keyword evidence="2" id="KW-1185">Reference proteome</keyword>
<dbReference type="RefSeq" id="WP_023495544.1">
    <property type="nucleotide sequence ID" value="NZ_AYLO01000100.1"/>
</dbReference>
<evidence type="ECO:0000313" key="1">
    <source>
        <dbReference type="EMBL" id="ESS71373.1"/>
    </source>
</evidence>
<organism evidence="1 2">
    <name type="scientific">Methyloglobulus morosus KoM1</name>
    <dbReference type="NCBI Taxonomy" id="1116472"/>
    <lineage>
        <taxon>Bacteria</taxon>
        <taxon>Pseudomonadati</taxon>
        <taxon>Pseudomonadota</taxon>
        <taxon>Gammaproteobacteria</taxon>
        <taxon>Methylococcales</taxon>
        <taxon>Methylococcaceae</taxon>
        <taxon>Methyloglobulus</taxon>
    </lineage>
</organism>
<proteinExistence type="predicted"/>
<sequence>MSSHSFNLSSTYPSCPQPITVPLPFAIDEMAFSEWLKTLAKEGEITKCLKILQVLQALNNDYPPARNLIPGRTRLFFLEKMGLMLVAATTMLTALPNTNDSLSESPDNESVRNDLSVWSTLELAEGYALFCQDDAFKGDEYFTIEEKTSILSNGIQAMGRSLLYIFQTYTKPVTNFWHRCFQFYRHAQLNRLTDSEFNPGARAIDNAFKRVLVFALSNTNQFSPSEMRTIYDLLGLYAENTGLLKSVPQKKFKGIPSIHLRGNSPPLISNENSENPDPDRLYIATVIVASNILEATYDKRTHYVPTDRLMLLRLAKTLTLNEQRKDPREPAEGNHLGIMDFDNIVNFLRSKEIEQQNFLAQAGYFDPSRPGELRELDFEITPTDGKHTGNLISQPTFQVEFTDTSEIWKNNQQTPPHKTNMHLVDKSPKGFGLLWTDHHIRPKVGSIIGIMNKNLTIGLIRWLAQSKETGMFMGVELMGENASFVKVSNPGYPNNEVYAILLPGKEATKQPTSLILMNKDFRPSEFIFIHKNHRNARYRLTKQLHLTSFINHVEVIRSH</sequence>
<reference evidence="1 2" key="1">
    <citation type="journal article" date="2013" name="Genome Announc.">
        <title>Draft Genome Sequence of the Methanotrophic Gammaproteobacterium Methyloglobulus morosus DSM 22980 Strain KoM1.</title>
        <authorList>
            <person name="Poehlein A."/>
            <person name="Deutzmann J.S."/>
            <person name="Daniel R."/>
            <person name="Simeonova D.D."/>
        </authorList>
    </citation>
    <scope>NUCLEOTIDE SEQUENCE [LARGE SCALE GENOMIC DNA]</scope>
    <source>
        <strain evidence="1 2">KoM1</strain>
    </source>
</reference>
<accession>V5C3H6</accession>
<protein>
    <recommendedName>
        <fullName evidence="3">GTPase-translation elongation factor</fullName>
    </recommendedName>
</protein>
<dbReference type="OrthoDB" id="5565142at2"/>
<dbReference type="eggNOG" id="ENOG5031ND2">
    <property type="taxonomic scope" value="Bacteria"/>
</dbReference>
<evidence type="ECO:0000313" key="2">
    <source>
        <dbReference type="Proteomes" id="UP000017842"/>
    </source>
</evidence>
<comment type="caution">
    <text evidence="1">The sequence shown here is derived from an EMBL/GenBank/DDBJ whole genome shotgun (WGS) entry which is preliminary data.</text>
</comment>
<evidence type="ECO:0008006" key="3">
    <source>
        <dbReference type="Google" id="ProtNLM"/>
    </source>
</evidence>
<dbReference type="AlphaFoldDB" id="V5C3H6"/>
<dbReference type="Proteomes" id="UP000017842">
    <property type="component" value="Unassembled WGS sequence"/>
</dbReference>
<dbReference type="EMBL" id="AYLO01000100">
    <property type="protein sequence ID" value="ESS71373.1"/>
    <property type="molecule type" value="Genomic_DNA"/>
</dbReference>
<name>V5C3H6_9GAMM</name>
<gene>
    <name evidence="1" type="ORF">MGMO_105c00250</name>
</gene>